<dbReference type="EMBL" id="CAEKDK010000004">
    <property type="protein sequence ID" value="CAB4276721.1"/>
    <property type="molecule type" value="Genomic_DNA"/>
</dbReference>
<reference evidence="1 2" key="1">
    <citation type="submission" date="2020-05" db="EMBL/GenBank/DDBJ databases">
        <authorList>
            <person name="Campoy J."/>
            <person name="Schneeberger K."/>
            <person name="Spophaly S."/>
        </authorList>
    </citation>
    <scope>NUCLEOTIDE SEQUENCE [LARGE SCALE GENOMIC DNA]</scope>
    <source>
        <strain evidence="1">PruArmRojPasFocal</strain>
    </source>
</reference>
<name>A0A6J5UKT6_PRUAR</name>
<accession>A0A6J5UKT6</accession>
<sequence length="105" mass="12055">MAPKKSKSKAKSKLAKITINASVWISSEGVKEQVEKFQAVLQEEQWKSGEHCYTLFPLSVTQNTNMIMFCPRYFHAMLASLKALDTSMVRALHLYRLSDLDWSAW</sequence>
<organism evidence="1 2">
    <name type="scientific">Prunus armeniaca</name>
    <name type="common">Apricot</name>
    <name type="synonym">Armeniaca vulgaris</name>
    <dbReference type="NCBI Taxonomy" id="36596"/>
    <lineage>
        <taxon>Eukaryota</taxon>
        <taxon>Viridiplantae</taxon>
        <taxon>Streptophyta</taxon>
        <taxon>Embryophyta</taxon>
        <taxon>Tracheophyta</taxon>
        <taxon>Spermatophyta</taxon>
        <taxon>Magnoliopsida</taxon>
        <taxon>eudicotyledons</taxon>
        <taxon>Gunneridae</taxon>
        <taxon>Pentapetalae</taxon>
        <taxon>rosids</taxon>
        <taxon>fabids</taxon>
        <taxon>Rosales</taxon>
        <taxon>Rosaceae</taxon>
        <taxon>Amygdaloideae</taxon>
        <taxon>Amygdaleae</taxon>
        <taxon>Prunus</taxon>
    </lineage>
</organism>
<dbReference type="AlphaFoldDB" id="A0A6J5UKT6"/>
<dbReference type="Proteomes" id="UP000507222">
    <property type="component" value="Unassembled WGS sequence"/>
</dbReference>
<proteinExistence type="predicted"/>
<evidence type="ECO:0000313" key="2">
    <source>
        <dbReference type="Proteomes" id="UP000507222"/>
    </source>
</evidence>
<gene>
    <name evidence="1" type="ORF">CURHAP_LOCUS25952</name>
</gene>
<protein>
    <submittedName>
        <fullName evidence="1">Uncharacterized protein</fullName>
    </submittedName>
</protein>
<evidence type="ECO:0000313" key="1">
    <source>
        <dbReference type="EMBL" id="CAB4276721.1"/>
    </source>
</evidence>